<evidence type="ECO:0000313" key="3">
    <source>
        <dbReference type="EMBL" id="EKM51044.1"/>
    </source>
</evidence>
<dbReference type="InParanoid" id="K5VWS0"/>
<dbReference type="Proteomes" id="UP000008370">
    <property type="component" value="Unassembled WGS sequence"/>
</dbReference>
<dbReference type="EMBL" id="JH930477">
    <property type="protein sequence ID" value="EKM51044.1"/>
    <property type="molecule type" value="Genomic_DNA"/>
</dbReference>
<evidence type="ECO:0000256" key="1">
    <source>
        <dbReference type="SAM" id="MobiDB-lite"/>
    </source>
</evidence>
<name>K5VWS0_PHACS</name>
<sequence length="293" mass="30373">MVLSIIYAVFGLFQVVTSAHSRSMKSFVHSQPRELKFRDLDWNPNIAQCPTQCAILVNAFTCTTSQCFCTNEVAASYRDCMVCSIDLASNPGLLSDAQQSQDDLTTNCESDGYPIAQLFVGTNGVSPAVPASDQTSVAFAAPPSTTAPLVGQTSTAFAAPPPNTNSQQPTSTVVVYPWQPSPTTVTNGNTVVWYGGSSFGMSVGLSTSYGQPPTAVGSSVIPGFQIGPSPSASASNTQTPHAASSASSSGASNGASLNPQEAKTSAATASHMIPILMMLAVFSVTTFSHAHML</sequence>
<gene>
    <name evidence="3" type="ORF">PHACADRAFT_177735</name>
</gene>
<feature type="signal peptide" evidence="2">
    <location>
        <begin position="1"/>
        <end position="18"/>
    </location>
</feature>
<organism evidence="3 4">
    <name type="scientific">Phanerochaete carnosa (strain HHB-10118-sp)</name>
    <name type="common">White-rot fungus</name>
    <name type="synonym">Peniophora carnosa</name>
    <dbReference type="NCBI Taxonomy" id="650164"/>
    <lineage>
        <taxon>Eukaryota</taxon>
        <taxon>Fungi</taxon>
        <taxon>Dikarya</taxon>
        <taxon>Basidiomycota</taxon>
        <taxon>Agaricomycotina</taxon>
        <taxon>Agaricomycetes</taxon>
        <taxon>Polyporales</taxon>
        <taxon>Phanerochaetaceae</taxon>
        <taxon>Phanerochaete</taxon>
    </lineage>
</organism>
<feature type="region of interest" description="Disordered" evidence="1">
    <location>
        <begin position="227"/>
        <end position="263"/>
    </location>
</feature>
<dbReference type="HOGENOM" id="CLU_950305_0_0_1"/>
<dbReference type="GeneID" id="18909809"/>
<feature type="compositionally biased region" description="Polar residues" evidence="1">
    <location>
        <begin position="228"/>
        <end position="241"/>
    </location>
</feature>
<keyword evidence="2" id="KW-0732">Signal</keyword>
<accession>K5VWS0</accession>
<dbReference type="AlphaFoldDB" id="K5VWS0"/>
<evidence type="ECO:0000256" key="2">
    <source>
        <dbReference type="SAM" id="SignalP"/>
    </source>
</evidence>
<keyword evidence="4" id="KW-1185">Reference proteome</keyword>
<feature type="chain" id="PRO_5003888767" description="Extracellular membrane protein CFEM domain-containing protein" evidence="2">
    <location>
        <begin position="19"/>
        <end position="293"/>
    </location>
</feature>
<proteinExistence type="predicted"/>
<dbReference type="RefSeq" id="XP_007400203.1">
    <property type="nucleotide sequence ID" value="XM_007400141.1"/>
</dbReference>
<feature type="compositionally biased region" description="Low complexity" evidence="1">
    <location>
        <begin position="242"/>
        <end position="256"/>
    </location>
</feature>
<dbReference type="KEGG" id="pco:PHACADRAFT_177735"/>
<evidence type="ECO:0000313" key="4">
    <source>
        <dbReference type="Proteomes" id="UP000008370"/>
    </source>
</evidence>
<evidence type="ECO:0008006" key="5">
    <source>
        <dbReference type="Google" id="ProtNLM"/>
    </source>
</evidence>
<dbReference type="OrthoDB" id="2564568at2759"/>
<reference evidence="3 4" key="1">
    <citation type="journal article" date="2012" name="BMC Genomics">
        <title>Comparative genomics of the white-rot fungi, Phanerochaete carnosa and P. chrysosporium, to elucidate the genetic basis of the distinct wood types they colonize.</title>
        <authorList>
            <person name="Suzuki H."/>
            <person name="MacDonald J."/>
            <person name="Syed K."/>
            <person name="Salamov A."/>
            <person name="Hori C."/>
            <person name="Aerts A."/>
            <person name="Henrissat B."/>
            <person name="Wiebenga A."/>
            <person name="vanKuyk P.A."/>
            <person name="Barry K."/>
            <person name="Lindquist E."/>
            <person name="LaButti K."/>
            <person name="Lapidus A."/>
            <person name="Lucas S."/>
            <person name="Coutinho P."/>
            <person name="Gong Y."/>
            <person name="Samejima M."/>
            <person name="Mahadevan R."/>
            <person name="Abou-Zaid M."/>
            <person name="de Vries R.P."/>
            <person name="Igarashi K."/>
            <person name="Yadav J.S."/>
            <person name="Grigoriev I.V."/>
            <person name="Master E.R."/>
        </authorList>
    </citation>
    <scope>NUCLEOTIDE SEQUENCE [LARGE SCALE GENOMIC DNA]</scope>
    <source>
        <strain evidence="3 4">HHB-10118-sp</strain>
    </source>
</reference>
<protein>
    <recommendedName>
        <fullName evidence="5">Extracellular membrane protein CFEM domain-containing protein</fullName>
    </recommendedName>
</protein>